<comment type="similarity">
    <text evidence="3 7 9">Belongs to the elongation factor P family.</text>
</comment>
<dbReference type="KEGG" id="ock:EXM22_03695"/>
<keyword evidence="4 7" id="KW-0963">Cytoplasm</keyword>
<dbReference type="SUPFAM" id="SSF50104">
    <property type="entry name" value="Translation proteins SH3-like domain"/>
    <property type="match status" value="1"/>
</dbReference>
<dbReference type="InterPro" id="IPR012340">
    <property type="entry name" value="NA-bd_OB-fold"/>
</dbReference>
<dbReference type="Pfam" id="PF09285">
    <property type="entry name" value="Elong-fact-P_C"/>
    <property type="match status" value="1"/>
</dbReference>
<dbReference type="SMART" id="SM00841">
    <property type="entry name" value="Elong-fact-P_C"/>
    <property type="match status" value="1"/>
</dbReference>
<protein>
    <recommendedName>
        <fullName evidence="7 8">Elongation factor P</fullName>
        <shortName evidence="7">EF-P</shortName>
    </recommendedName>
</protein>
<evidence type="ECO:0000313" key="13">
    <source>
        <dbReference type="Proteomes" id="UP000324209"/>
    </source>
</evidence>
<dbReference type="InterPro" id="IPR013185">
    <property type="entry name" value="Transl_elong_KOW-like"/>
</dbReference>
<evidence type="ECO:0000259" key="11">
    <source>
        <dbReference type="SMART" id="SM01185"/>
    </source>
</evidence>
<dbReference type="InterPro" id="IPR014722">
    <property type="entry name" value="Rib_uL2_dom2"/>
</dbReference>
<dbReference type="Proteomes" id="UP000324209">
    <property type="component" value="Chromosome"/>
</dbReference>
<dbReference type="InterPro" id="IPR013852">
    <property type="entry name" value="Transl_elong_P/YeiP_CS"/>
</dbReference>
<keyword evidence="6 7" id="KW-0648">Protein biosynthesis</keyword>
<comment type="function">
    <text evidence="7">Involved in peptide bond synthesis. Stimulates efficient translation and peptide-bond synthesis on native or reconstituted 70S ribosomes in vitro. Probably functions indirectly by altering the affinity of the ribosome for aminoacyl-tRNA, thus increasing their reactivity as acceptors for peptidyl transferase.</text>
</comment>
<dbReference type="Pfam" id="PF08207">
    <property type="entry name" value="EFP_N"/>
    <property type="match status" value="1"/>
</dbReference>
<accession>A0A5C1QG36</accession>
<sequence length="189" mass="21368">MGQIKAGAIAKGTFLLEKDTPFIVVEREFVNPGKGSAFARLKLKNLRTGAVLKVTHKTQDAVEEIDVEDVSSQFLYSDGESYHFMNTVTFEQYEIPMVSMEDMQYFLKEGESYKVVRWGNESLDIKLPPKIDFLVTEAEDGVKGDTVQGATKYVKVETGLTVKVPIFIKEGETIRVNVETKEYQERINN</sequence>
<evidence type="ECO:0000256" key="2">
    <source>
        <dbReference type="ARBA" id="ARBA00004815"/>
    </source>
</evidence>
<dbReference type="CDD" id="cd05794">
    <property type="entry name" value="S1_EF-P_repeat_2"/>
    <property type="match status" value="1"/>
</dbReference>
<evidence type="ECO:0000256" key="5">
    <source>
        <dbReference type="ARBA" id="ARBA00022768"/>
    </source>
</evidence>
<keyword evidence="13" id="KW-1185">Reference proteome</keyword>
<gene>
    <name evidence="7 12" type="primary">efp</name>
    <name evidence="12" type="ORF">EXM22_03695</name>
</gene>
<dbReference type="FunFam" id="2.40.50.140:FF:000009">
    <property type="entry name" value="Elongation factor P"/>
    <property type="match status" value="1"/>
</dbReference>
<dbReference type="AlphaFoldDB" id="A0A5C1QG36"/>
<evidence type="ECO:0000259" key="10">
    <source>
        <dbReference type="SMART" id="SM00841"/>
    </source>
</evidence>
<dbReference type="CDD" id="cd04470">
    <property type="entry name" value="S1_EF-P_repeat_1"/>
    <property type="match status" value="1"/>
</dbReference>
<comment type="subcellular location">
    <subcellularLocation>
        <location evidence="1 7">Cytoplasm</location>
    </subcellularLocation>
</comment>
<organism evidence="12 13">
    <name type="scientific">Oceanispirochaeta crateris</name>
    <dbReference type="NCBI Taxonomy" id="2518645"/>
    <lineage>
        <taxon>Bacteria</taxon>
        <taxon>Pseudomonadati</taxon>
        <taxon>Spirochaetota</taxon>
        <taxon>Spirochaetia</taxon>
        <taxon>Spirochaetales</taxon>
        <taxon>Spirochaetaceae</taxon>
        <taxon>Oceanispirochaeta</taxon>
    </lineage>
</organism>
<dbReference type="PANTHER" id="PTHR30053">
    <property type="entry name" value="ELONGATION FACTOR P"/>
    <property type="match status" value="1"/>
</dbReference>
<reference evidence="12 13" key="1">
    <citation type="submission" date="2019-02" db="EMBL/GenBank/DDBJ databases">
        <title>Complete Genome Sequence and Methylome Analysis of free living Spirochaetas.</title>
        <authorList>
            <person name="Fomenkov A."/>
            <person name="Dubinina G."/>
            <person name="Leshcheva N."/>
            <person name="Mikheeva N."/>
            <person name="Grabovich M."/>
            <person name="Vincze T."/>
            <person name="Roberts R.J."/>
        </authorList>
    </citation>
    <scope>NUCLEOTIDE SEQUENCE [LARGE SCALE GENOMIC DNA]</scope>
    <source>
        <strain evidence="12 13">K2</strain>
    </source>
</reference>
<dbReference type="SUPFAM" id="SSF50249">
    <property type="entry name" value="Nucleic acid-binding proteins"/>
    <property type="match status" value="2"/>
</dbReference>
<dbReference type="InterPro" id="IPR008991">
    <property type="entry name" value="Translation_prot_SH3-like_sf"/>
</dbReference>
<dbReference type="GO" id="GO:0043043">
    <property type="term" value="P:peptide biosynthetic process"/>
    <property type="evidence" value="ECO:0007669"/>
    <property type="project" value="InterPro"/>
</dbReference>
<evidence type="ECO:0000256" key="3">
    <source>
        <dbReference type="ARBA" id="ARBA00009479"/>
    </source>
</evidence>
<dbReference type="PANTHER" id="PTHR30053:SF12">
    <property type="entry name" value="ELONGATION FACTOR P (EF-P) FAMILY PROTEIN"/>
    <property type="match status" value="1"/>
</dbReference>
<dbReference type="FunFam" id="2.40.50.140:FF:000004">
    <property type="entry name" value="Elongation factor P"/>
    <property type="match status" value="1"/>
</dbReference>
<dbReference type="UniPathway" id="UPA00345"/>
<dbReference type="PROSITE" id="PS01275">
    <property type="entry name" value="EFP"/>
    <property type="match status" value="1"/>
</dbReference>
<name>A0A5C1QG36_9SPIO</name>
<evidence type="ECO:0000256" key="7">
    <source>
        <dbReference type="HAMAP-Rule" id="MF_00141"/>
    </source>
</evidence>
<dbReference type="OrthoDB" id="9801844at2"/>
<dbReference type="InterPro" id="IPR011768">
    <property type="entry name" value="Transl_elongation_fac_P"/>
</dbReference>
<dbReference type="NCBIfam" id="NF001810">
    <property type="entry name" value="PRK00529.1"/>
    <property type="match status" value="1"/>
</dbReference>
<dbReference type="Pfam" id="PF01132">
    <property type="entry name" value="EFP"/>
    <property type="match status" value="1"/>
</dbReference>
<dbReference type="RefSeq" id="WP_149485215.1">
    <property type="nucleotide sequence ID" value="NZ_CP036150.1"/>
</dbReference>
<evidence type="ECO:0000256" key="1">
    <source>
        <dbReference type="ARBA" id="ARBA00004496"/>
    </source>
</evidence>
<dbReference type="InterPro" id="IPR020599">
    <property type="entry name" value="Transl_elong_fac_P/YeiP"/>
</dbReference>
<dbReference type="InterPro" id="IPR015365">
    <property type="entry name" value="Elong-fact-P_C"/>
</dbReference>
<feature type="domain" description="Elongation factor P C-terminal" evidence="10">
    <location>
        <begin position="131"/>
        <end position="186"/>
    </location>
</feature>
<proteinExistence type="inferred from homology"/>
<dbReference type="NCBIfam" id="TIGR00038">
    <property type="entry name" value="efp"/>
    <property type="match status" value="1"/>
</dbReference>
<dbReference type="EMBL" id="CP036150">
    <property type="protein sequence ID" value="QEN07133.1"/>
    <property type="molecule type" value="Genomic_DNA"/>
</dbReference>
<dbReference type="HAMAP" id="MF_00141">
    <property type="entry name" value="EF_P"/>
    <property type="match status" value="1"/>
</dbReference>
<dbReference type="Gene3D" id="2.40.50.140">
    <property type="entry name" value="Nucleic acid-binding proteins"/>
    <property type="match status" value="2"/>
</dbReference>
<dbReference type="InterPro" id="IPR001059">
    <property type="entry name" value="Transl_elong_P/YeiP_cen"/>
</dbReference>
<dbReference type="PIRSF" id="PIRSF005901">
    <property type="entry name" value="EF-P"/>
    <property type="match status" value="1"/>
</dbReference>
<feature type="domain" description="Translation elongation factor P/YeiP central" evidence="11">
    <location>
        <begin position="69"/>
        <end position="123"/>
    </location>
</feature>
<dbReference type="GO" id="GO:0005829">
    <property type="term" value="C:cytosol"/>
    <property type="evidence" value="ECO:0007669"/>
    <property type="project" value="UniProtKB-ARBA"/>
</dbReference>
<dbReference type="GO" id="GO:0003746">
    <property type="term" value="F:translation elongation factor activity"/>
    <property type="evidence" value="ECO:0007669"/>
    <property type="project" value="UniProtKB-UniRule"/>
</dbReference>
<evidence type="ECO:0000256" key="8">
    <source>
        <dbReference type="NCBIfam" id="TIGR00038"/>
    </source>
</evidence>
<dbReference type="Gene3D" id="2.30.30.30">
    <property type="match status" value="1"/>
</dbReference>
<evidence type="ECO:0000256" key="6">
    <source>
        <dbReference type="ARBA" id="ARBA00022917"/>
    </source>
</evidence>
<evidence type="ECO:0000256" key="4">
    <source>
        <dbReference type="ARBA" id="ARBA00022490"/>
    </source>
</evidence>
<keyword evidence="5 7" id="KW-0251">Elongation factor</keyword>
<dbReference type="SMART" id="SM01185">
    <property type="entry name" value="EFP"/>
    <property type="match status" value="1"/>
</dbReference>
<comment type="pathway">
    <text evidence="2 7">Protein biosynthesis; polypeptide chain elongation.</text>
</comment>
<evidence type="ECO:0000256" key="9">
    <source>
        <dbReference type="RuleBase" id="RU004389"/>
    </source>
</evidence>
<evidence type="ECO:0000313" key="12">
    <source>
        <dbReference type="EMBL" id="QEN07133.1"/>
    </source>
</evidence>